<dbReference type="Pfam" id="PF00881">
    <property type="entry name" value="Nitroreductase"/>
    <property type="match status" value="1"/>
</dbReference>
<proteinExistence type="inferred from homology"/>
<evidence type="ECO:0000259" key="6">
    <source>
        <dbReference type="Pfam" id="PF00881"/>
    </source>
</evidence>
<dbReference type="eggNOG" id="COG0778">
    <property type="taxonomic scope" value="Bacteria"/>
</dbReference>
<keyword evidence="3" id="KW-0285">Flavoprotein</keyword>
<dbReference type="Gene3D" id="3.40.109.10">
    <property type="entry name" value="NADH Oxidase"/>
    <property type="match status" value="1"/>
</dbReference>
<protein>
    <submittedName>
        <fullName evidence="7">Oxygen-insensitive NADPH nitroreductase</fullName>
        <ecNumber evidence="7">1.-.-.-</ecNumber>
    </submittedName>
</protein>
<dbReference type="PANTHER" id="PTHR43673:SF2">
    <property type="entry name" value="NITROREDUCTASE"/>
    <property type="match status" value="1"/>
</dbReference>
<gene>
    <name evidence="7" type="ORF">GTPT_2240</name>
</gene>
<comment type="similarity">
    <text evidence="2">Belongs to the nitroreductase family.</text>
</comment>
<dbReference type="CDD" id="cd02136">
    <property type="entry name" value="PnbA_NfnB-like"/>
    <property type="match status" value="1"/>
</dbReference>
<dbReference type="InterPro" id="IPR029479">
    <property type="entry name" value="Nitroreductase"/>
</dbReference>
<organism evidence="7 8">
    <name type="scientific">Tatumella ptyseos ATCC 33301</name>
    <dbReference type="NCBI Taxonomy" id="1005995"/>
    <lineage>
        <taxon>Bacteria</taxon>
        <taxon>Pseudomonadati</taxon>
        <taxon>Pseudomonadota</taxon>
        <taxon>Gammaproteobacteria</taxon>
        <taxon>Enterobacterales</taxon>
        <taxon>Erwiniaceae</taxon>
        <taxon>Tatumella</taxon>
    </lineage>
</organism>
<accession>A0A085JEP3</accession>
<sequence>MRNPRHPLSELLTQRHSCRAFLDEPVPLSDIRHILQAARRAPSGANLQPGMFHIYTGEPLAEMTTQLALIAQQPPEEELYSYFPRPMPVYLKQRQREAGYALYQALDIHKRDIEGRRRQFAANYRFFDAPVGIVVTLHREMGAGCFMDLGMALMSFFLSAQELGYGTCGIGALANYGRAIHQLLALPEQETVICGIALGRPDMTAAVNGFRTARAPAEEYSTLHGFTDREDGI</sequence>
<evidence type="ECO:0000256" key="4">
    <source>
        <dbReference type="ARBA" id="ARBA00022643"/>
    </source>
</evidence>
<evidence type="ECO:0000313" key="7">
    <source>
        <dbReference type="EMBL" id="KFD18939.1"/>
    </source>
</evidence>
<evidence type="ECO:0000256" key="3">
    <source>
        <dbReference type="ARBA" id="ARBA00022630"/>
    </source>
</evidence>
<dbReference type="SUPFAM" id="SSF55469">
    <property type="entry name" value="FMN-dependent nitroreductase-like"/>
    <property type="match status" value="1"/>
</dbReference>
<dbReference type="InterPro" id="IPR000415">
    <property type="entry name" value="Nitroreductase-like"/>
</dbReference>
<feature type="domain" description="Nitroreductase" evidence="6">
    <location>
        <begin position="13"/>
        <end position="200"/>
    </location>
</feature>
<comment type="cofactor">
    <cofactor evidence="1">
        <name>FMN</name>
        <dbReference type="ChEBI" id="CHEBI:58210"/>
    </cofactor>
</comment>
<dbReference type="EMBL" id="JMPR01000035">
    <property type="protein sequence ID" value="KFD18939.1"/>
    <property type="molecule type" value="Genomic_DNA"/>
</dbReference>
<dbReference type="AlphaFoldDB" id="A0A085JEP3"/>
<dbReference type="EC" id="1.-.-.-" evidence="7"/>
<dbReference type="OrthoDB" id="9784375at2"/>
<dbReference type="GO" id="GO:0016491">
    <property type="term" value="F:oxidoreductase activity"/>
    <property type="evidence" value="ECO:0007669"/>
    <property type="project" value="UniProtKB-KW"/>
</dbReference>
<evidence type="ECO:0000256" key="5">
    <source>
        <dbReference type="ARBA" id="ARBA00023002"/>
    </source>
</evidence>
<evidence type="ECO:0000313" key="8">
    <source>
        <dbReference type="Proteomes" id="UP000028602"/>
    </source>
</evidence>
<evidence type="ECO:0000256" key="1">
    <source>
        <dbReference type="ARBA" id="ARBA00001917"/>
    </source>
</evidence>
<keyword evidence="4" id="KW-0288">FMN</keyword>
<dbReference type="Proteomes" id="UP000028602">
    <property type="component" value="Unassembled WGS sequence"/>
</dbReference>
<reference evidence="7 8" key="1">
    <citation type="submission" date="2014-05" db="EMBL/GenBank/DDBJ databases">
        <title>ATOL: Assembling a taxonomically balanced genome-scale reconstruction of the evolutionary history of the Enterobacteriaceae.</title>
        <authorList>
            <person name="Plunkett G.III."/>
            <person name="Neeno-Eckwall E.C."/>
            <person name="Glasner J.D."/>
            <person name="Perna N.T."/>
        </authorList>
    </citation>
    <scope>NUCLEOTIDE SEQUENCE [LARGE SCALE GENOMIC DNA]</scope>
    <source>
        <strain evidence="7 8">ATCC 33301</strain>
    </source>
</reference>
<dbReference type="PANTHER" id="PTHR43673">
    <property type="entry name" value="NAD(P)H NITROREDUCTASE YDGI-RELATED"/>
    <property type="match status" value="1"/>
</dbReference>
<name>A0A085JEP3_9GAMM</name>
<evidence type="ECO:0000256" key="2">
    <source>
        <dbReference type="ARBA" id="ARBA00007118"/>
    </source>
</evidence>
<keyword evidence="5 7" id="KW-0560">Oxidoreductase</keyword>
<dbReference type="RefSeq" id="WP_029990410.1">
    <property type="nucleotide sequence ID" value="NZ_ATMJ01000024.1"/>
</dbReference>
<keyword evidence="8" id="KW-1185">Reference proteome</keyword>
<comment type="caution">
    <text evidence="7">The sequence shown here is derived from an EMBL/GenBank/DDBJ whole genome shotgun (WGS) entry which is preliminary data.</text>
</comment>